<keyword evidence="1" id="KW-1133">Transmembrane helix</keyword>
<keyword evidence="1 3" id="KW-0812">Transmembrane</keyword>
<feature type="domain" description="Thioredoxin" evidence="2">
    <location>
        <begin position="113"/>
        <end position="241"/>
    </location>
</feature>
<dbReference type="Gene3D" id="3.40.30.10">
    <property type="entry name" value="Glutaredoxin"/>
    <property type="match status" value="1"/>
</dbReference>
<dbReference type="AlphaFoldDB" id="A0A5J4YSB3"/>
<protein>
    <submittedName>
        <fullName evidence="3">Thioredoxin-related transmembrane protein 2-A</fullName>
    </submittedName>
</protein>
<dbReference type="PROSITE" id="PS51352">
    <property type="entry name" value="THIOREDOXIN_2"/>
    <property type="match status" value="1"/>
</dbReference>
<sequence length="255" mass="28447">MREFLRKASGSRFVSLYYVLNGLLFAAFGLLRQRVPPTGFLSIRGTPIAEEQVYLTLFMLCSAKFVNAPTLDAWLGTCILFCQATCLLVLYFIDVRYMIYFAGVFFTIALFVPQPRKKDPANVLTLTSSSVDDILRRKDNSIWIIQVYAAWSPLCTQLAPLFGGMAENYTHSRLYFGKVDVAQWPAAASSLSVDASGGSSELPSYIVIQSGKEARRVPARNGSNSAFMKRLSQGMLEQLLDMPGILRQARKWAPE</sequence>
<accession>A0A5J4YSB3</accession>
<evidence type="ECO:0000259" key="2">
    <source>
        <dbReference type="PROSITE" id="PS51352"/>
    </source>
</evidence>
<reference evidence="4" key="1">
    <citation type="journal article" date="2019" name="Nat. Commun.">
        <title>Expansion of phycobilisome linker gene families in mesophilic red algae.</title>
        <authorList>
            <person name="Lee J."/>
            <person name="Kim D."/>
            <person name="Bhattacharya D."/>
            <person name="Yoon H.S."/>
        </authorList>
    </citation>
    <scope>NUCLEOTIDE SEQUENCE [LARGE SCALE GENOMIC DNA]</scope>
    <source>
        <strain evidence="4">CCMP 1328</strain>
    </source>
</reference>
<dbReference type="Pfam" id="PF00085">
    <property type="entry name" value="Thioredoxin"/>
    <property type="match status" value="1"/>
</dbReference>
<proteinExistence type="predicted"/>
<feature type="transmembrane region" description="Helical" evidence="1">
    <location>
        <begin position="97"/>
        <end position="113"/>
    </location>
</feature>
<dbReference type="OrthoDB" id="20229at2759"/>
<dbReference type="EMBL" id="VRMN01000006">
    <property type="protein sequence ID" value="KAA8493800.1"/>
    <property type="molecule type" value="Genomic_DNA"/>
</dbReference>
<name>A0A5J4YSB3_PORPP</name>
<dbReference type="SUPFAM" id="SSF52833">
    <property type="entry name" value="Thioredoxin-like"/>
    <property type="match status" value="1"/>
</dbReference>
<evidence type="ECO:0000313" key="4">
    <source>
        <dbReference type="Proteomes" id="UP000324585"/>
    </source>
</evidence>
<organism evidence="3 4">
    <name type="scientific">Porphyridium purpureum</name>
    <name type="common">Red alga</name>
    <name type="synonym">Porphyridium cruentum</name>
    <dbReference type="NCBI Taxonomy" id="35688"/>
    <lineage>
        <taxon>Eukaryota</taxon>
        <taxon>Rhodophyta</taxon>
        <taxon>Bangiophyceae</taxon>
        <taxon>Porphyridiales</taxon>
        <taxon>Porphyridiaceae</taxon>
        <taxon>Porphyridium</taxon>
    </lineage>
</organism>
<dbReference type="OMA" id="TWIIEFF"/>
<keyword evidence="1" id="KW-0472">Membrane</keyword>
<gene>
    <name evidence="3" type="ORF">FVE85_4937</name>
</gene>
<dbReference type="InterPro" id="IPR013766">
    <property type="entry name" value="Thioredoxin_domain"/>
</dbReference>
<dbReference type="Proteomes" id="UP000324585">
    <property type="component" value="Unassembled WGS sequence"/>
</dbReference>
<feature type="transmembrane region" description="Helical" evidence="1">
    <location>
        <begin position="73"/>
        <end position="92"/>
    </location>
</feature>
<comment type="caution">
    <text evidence="3">The sequence shown here is derived from an EMBL/GenBank/DDBJ whole genome shotgun (WGS) entry which is preliminary data.</text>
</comment>
<evidence type="ECO:0000313" key="3">
    <source>
        <dbReference type="EMBL" id="KAA8493800.1"/>
    </source>
</evidence>
<feature type="transmembrane region" description="Helical" evidence="1">
    <location>
        <begin position="12"/>
        <end position="31"/>
    </location>
</feature>
<dbReference type="InterPro" id="IPR036249">
    <property type="entry name" value="Thioredoxin-like_sf"/>
</dbReference>
<evidence type="ECO:0000256" key="1">
    <source>
        <dbReference type="SAM" id="Phobius"/>
    </source>
</evidence>
<keyword evidence="4" id="KW-1185">Reference proteome</keyword>